<proteinExistence type="predicted"/>
<keyword evidence="2" id="KW-1185">Reference proteome</keyword>
<dbReference type="Proteomes" id="UP001500888">
    <property type="component" value="Unassembled WGS sequence"/>
</dbReference>
<gene>
    <name evidence="1" type="ORF">GCM10022226_18730</name>
</gene>
<comment type="caution">
    <text evidence="1">The sequence shown here is derived from an EMBL/GenBank/DDBJ whole genome shotgun (WGS) entry which is preliminary data.</text>
</comment>
<sequence>MNQQRPELPREEWRQYFDTVTRNYEGADLTIEVLDKDFGDLVPAERIPLAYVEYDPKDDQFSVGVGGRDARYPVVMRHAIDHPQRILADTVQHGAIRAIDVFDAEGNQTIVTVYLVKVPEEASA</sequence>
<evidence type="ECO:0000313" key="2">
    <source>
        <dbReference type="Proteomes" id="UP001500888"/>
    </source>
</evidence>
<accession>A0ABP7HVK2</accession>
<name>A0ABP7HVK2_9ACTN</name>
<reference evidence="2" key="1">
    <citation type="journal article" date="2019" name="Int. J. Syst. Evol. Microbiol.">
        <title>The Global Catalogue of Microorganisms (GCM) 10K type strain sequencing project: providing services to taxonomists for standard genome sequencing and annotation.</title>
        <authorList>
            <consortium name="The Broad Institute Genomics Platform"/>
            <consortium name="The Broad Institute Genome Sequencing Center for Infectious Disease"/>
            <person name="Wu L."/>
            <person name="Ma J."/>
        </authorList>
    </citation>
    <scope>NUCLEOTIDE SEQUENCE [LARGE SCALE GENOMIC DNA]</scope>
    <source>
        <strain evidence="2">JCM 16908</strain>
    </source>
</reference>
<evidence type="ECO:0000313" key="1">
    <source>
        <dbReference type="EMBL" id="GAA3799535.1"/>
    </source>
</evidence>
<dbReference type="EMBL" id="BAAAZR010000002">
    <property type="protein sequence ID" value="GAA3799535.1"/>
    <property type="molecule type" value="Genomic_DNA"/>
</dbReference>
<dbReference type="InterPro" id="IPR035223">
    <property type="entry name" value="DUF5335"/>
</dbReference>
<dbReference type="Pfam" id="PF17269">
    <property type="entry name" value="DUF5335"/>
    <property type="match status" value="1"/>
</dbReference>
<protein>
    <submittedName>
        <fullName evidence="1">DUF5335 family protein</fullName>
    </submittedName>
</protein>
<organism evidence="1 2">
    <name type="scientific">Sphaerisporangium flaviroseum</name>
    <dbReference type="NCBI Taxonomy" id="509199"/>
    <lineage>
        <taxon>Bacteria</taxon>
        <taxon>Bacillati</taxon>
        <taxon>Actinomycetota</taxon>
        <taxon>Actinomycetes</taxon>
        <taxon>Streptosporangiales</taxon>
        <taxon>Streptosporangiaceae</taxon>
        <taxon>Sphaerisporangium</taxon>
    </lineage>
</organism>